<dbReference type="AlphaFoldDB" id="A0AAN8X9Y0"/>
<keyword evidence="1" id="KW-0732">Signal</keyword>
<dbReference type="Gene3D" id="2.100.10.20">
    <property type="entry name" value="Vitelline membrane outer layer protein I (VOMI)"/>
    <property type="match status" value="1"/>
</dbReference>
<comment type="caution">
    <text evidence="2">The sequence shown here is derived from an EMBL/GenBank/DDBJ whole genome shotgun (WGS) entry which is preliminary data.</text>
</comment>
<dbReference type="Proteomes" id="UP001381693">
    <property type="component" value="Unassembled WGS sequence"/>
</dbReference>
<dbReference type="SUPFAM" id="SSF51092">
    <property type="entry name" value="Vitelline membrane outer protein-I (VMO-I)"/>
    <property type="match status" value="1"/>
</dbReference>
<proteinExistence type="predicted"/>
<evidence type="ECO:0000313" key="2">
    <source>
        <dbReference type="EMBL" id="KAK7074719.1"/>
    </source>
</evidence>
<protein>
    <submittedName>
        <fullName evidence="2">Vitelline membrane outer layer protein 1</fullName>
    </submittedName>
</protein>
<dbReference type="Pfam" id="PF03762">
    <property type="entry name" value="VOMI"/>
    <property type="match status" value="1"/>
</dbReference>
<feature type="signal peptide" evidence="1">
    <location>
        <begin position="1"/>
        <end position="16"/>
    </location>
</feature>
<dbReference type="PANTHER" id="PTHR18841">
    <property type="entry name" value="VITELLINE MEMBRANE OUTER LAYER PROTEIN I-RELATED"/>
    <property type="match status" value="1"/>
</dbReference>
<sequence>MIRLLCLLAFVTLTFGYGPEDFIHILGATQFGFWGQTAACANGSYAYAFDIMLENEHGILDDDTSVNAISLHCSTFDGNHTGEVTSSTMDRGRWTGVKACEAGKFLKGYNIKSEASASDQTAANGLKMWCQGSEEALEPPENKWGVWLERANCPGNKVICGLMTNVQDNQGTFGDDSALNDVRFLCCEPSAKQN</sequence>
<dbReference type="PANTHER" id="PTHR18841:SF0">
    <property type="entry name" value="VITELLINE MEMBRANE OUTER LAYER 1 HOMOLOG A-RELATED"/>
    <property type="match status" value="1"/>
</dbReference>
<feature type="chain" id="PRO_5042871055" evidence="1">
    <location>
        <begin position="17"/>
        <end position="194"/>
    </location>
</feature>
<dbReference type="InterPro" id="IPR036706">
    <property type="entry name" value="VOMI_sf"/>
</dbReference>
<name>A0AAN8X9Y0_HALRR</name>
<reference evidence="2 3" key="1">
    <citation type="submission" date="2023-11" db="EMBL/GenBank/DDBJ databases">
        <title>Halocaridina rubra genome assembly.</title>
        <authorList>
            <person name="Smith C."/>
        </authorList>
    </citation>
    <scope>NUCLEOTIDE SEQUENCE [LARGE SCALE GENOMIC DNA]</scope>
    <source>
        <strain evidence="2">EP-1</strain>
        <tissue evidence="2">Whole</tissue>
    </source>
</reference>
<dbReference type="EMBL" id="JAXCGZ010011476">
    <property type="protein sequence ID" value="KAK7074719.1"/>
    <property type="molecule type" value="Genomic_DNA"/>
</dbReference>
<keyword evidence="3" id="KW-1185">Reference proteome</keyword>
<organism evidence="2 3">
    <name type="scientific">Halocaridina rubra</name>
    <name type="common">Hawaiian red shrimp</name>
    <dbReference type="NCBI Taxonomy" id="373956"/>
    <lineage>
        <taxon>Eukaryota</taxon>
        <taxon>Metazoa</taxon>
        <taxon>Ecdysozoa</taxon>
        <taxon>Arthropoda</taxon>
        <taxon>Crustacea</taxon>
        <taxon>Multicrustacea</taxon>
        <taxon>Malacostraca</taxon>
        <taxon>Eumalacostraca</taxon>
        <taxon>Eucarida</taxon>
        <taxon>Decapoda</taxon>
        <taxon>Pleocyemata</taxon>
        <taxon>Caridea</taxon>
        <taxon>Atyoidea</taxon>
        <taxon>Atyidae</taxon>
        <taxon>Halocaridina</taxon>
    </lineage>
</organism>
<evidence type="ECO:0000256" key="1">
    <source>
        <dbReference type="SAM" id="SignalP"/>
    </source>
</evidence>
<dbReference type="InterPro" id="IPR005515">
    <property type="entry name" value="VOMI"/>
</dbReference>
<evidence type="ECO:0000313" key="3">
    <source>
        <dbReference type="Proteomes" id="UP001381693"/>
    </source>
</evidence>
<gene>
    <name evidence="2" type="primary">VMO1_1</name>
    <name evidence="2" type="ORF">SK128_027251</name>
</gene>
<dbReference type="GO" id="GO:0005615">
    <property type="term" value="C:extracellular space"/>
    <property type="evidence" value="ECO:0007669"/>
    <property type="project" value="TreeGrafter"/>
</dbReference>
<accession>A0AAN8X9Y0</accession>